<evidence type="ECO:0000256" key="5">
    <source>
        <dbReference type="ARBA" id="ARBA00022898"/>
    </source>
</evidence>
<proteinExistence type="inferred from homology"/>
<evidence type="ECO:0000259" key="7">
    <source>
        <dbReference type="Pfam" id="PF00155"/>
    </source>
</evidence>
<accession>A0ABN1L641</accession>
<organism evidence="8 9">
    <name type="scientific">Colwellia asteriadis</name>
    <dbReference type="NCBI Taxonomy" id="517723"/>
    <lineage>
        <taxon>Bacteria</taxon>
        <taxon>Pseudomonadati</taxon>
        <taxon>Pseudomonadota</taxon>
        <taxon>Gammaproteobacteria</taxon>
        <taxon>Alteromonadales</taxon>
        <taxon>Colwelliaceae</taxon>
        <taxon>Colwellia</taxon>
    </lineage>
</organism>
<dbReference type="PROSITE" id="PS00105">
    <property type="entry name" value="AA_TRANSFER_CLASS_1"/>
    <property type="match status" value="1"/>
</dbReference>
<dbReference type="RefSeq" id="WP_343816617.1">
    <property type="nucleotide sequence ID" value="NZ_BAAAFA010000004.1"/>
</dbReference>
<dbReference type="EC" id="2.6.1.-" evidence="6"/>
<sequence>MWNKLLQQVEESINVSLANSIRDIEATGQSIIKMQTGDPDFNTPDFICEASQQAMLSGETHYCASSGVSELKAAITQKLASQNKFTSPKSHHILVTQGAVHGLYLTLQTLLNYGDEVIIIAPYWMPYHSNIILAGAKPVVVKARAENDFIPSLNDIICAITQNTKAIIINSPNNPTGAVYSRDVLQSIGQHCFDKGIYIISDEVYEDLLYEDKHYSMQSILPNNPYIVTLFSFSKSYAMTGWRIGYLYGSKEFVAQANKLTQYITTSINSFVQAGAVSALTHQKSPESKQSILDLFSSRRELIINKISGTWLQHCIVIPKGAFYLFIDISSFSSNSMTFVKQLLEHEHIAFTPGLAFGVESDHCIRMTFASNEVDIIKALDILIRLK</sequence>
<dbReference type="PANTHER" id="PTHR46383:SF1">
    <property type="entry name" value="ASPARTATE AMINOTRANSFERASE"/>
    <property type="match status" value="1"/>
</dbReference>
<evidence type="ECO:0000256" key="6">
    <source>
        <dbReference type="RuleBase" id="RU000481"/>
    </source>
</evidence>
<reference evidence="8 9" key="1">
    <citation type="journal article" date="2019" name="Int. J. Syst. Evol. Microbiol.">
        <title>The Global Catalogue of Microorganisms (GCM) 10K type strain sequencing project: providing services to taxonomists for standard genome sequencing and annotation.</title>
        <authorList>
            <consortium name="The Broad Institute Genomics Platform"/>
            <consortium name="The Broad Institute Genome Sequencing Center for Infectious Disease"/>
            <person name="Wu L."/>
            <person name="Ma J."/>
        </authorList>
    </citation>
    <scope>NUCLEOTIDE SEQUENCE [LARGE SCALE GENOMIC DNA]</scope>
    <source>
        <strain evidence="8 9">JCM 15608</strain>
    </source>
</reference>
<keyword evidence="3 6" id="KW-0032">Aminotransferase</keyword>
<evidence type="ECO:0000313" key="8">
    <source>
        <dbReference type="EMBL" id="GAA0815566.1"/>
    </source>
</evidence>
<dbReference type="InterPro" id="IPR004838">
    <property type="entry name" value="NHTrfase_class1_PyrdxlP-BS"/>
</dbReference>
<protein>
    <recommendedName>
        <fullName evidence="6">Aminotransferase</fullName>
        <ecNumber evidence="6">2.6.1.-</ecNumber>
    </recommendedName>
</protein>
<evidence type="ECO:0000256" key="1">
    <source>
        <dbReference type="ARBA" id="ARBA00001933"/>
    </source>
</evidence>
<dbReference type="GO" id="GO:0008483">
    <property type="term" value="F:transaminase activity"/>
    <property type="evidence" value="ECO:0007669"/>
    <property type="project" value="UniProtKB-KW"/>
</dbReference>
<keyword evidence="9" id="KW-1185">Reference proteome</keyword>
<comment type="caution">
    <text evidence="8">The sequence shown here is derived from an EMBL/GenBank/DDBJ whole genome shotgun (WGS) entry which is preliminary data.</text>
</comment>
<evidence type="ECO:0000256" key="4">
    <source>
        <dbReference type="ARBA" id="ARBA00022679"/>
    </source>
</evidence>
<dbReference type="SUPFAM" id="SSF53383">
    <property type="entry name" value="PLP-dependent transferases"/>
    <property type="match status" value="1"/>
</dbReference>
<dbReference type="Pfam" id="PF00155">
    <property type="entry name" value="Aminotran_1_2"/>
    <property type="match status" value="1"/>
</dbReference>
<evidence type="ECO:0000256" key="3">
    <source>
        <dbReference type="ARBA" id="ARBA00022576"/>
    </source>
</evidence>
<dbReference type="InterPro" id="IPR015422">
    <property type="entry name" value="PyrdxlP-dep_Trfase_small"/>
</dbReference>
<dbReference type="InterPro" id="IPR015421">
    <property type="entry name" value="PyrdxlP-dep_Trfase_major"/>
</dbReference>
<dbReference type="Gene3D" id="3.40.640.10">
    <property type="entry name" value="Type I PLP-dependent aspartate aminotransferase-like (Major domain)"/>
    <property type="match status" value="1"/>
</dbReference>
<feature type="domain" description="Aminotransferase class I/classII large" evidence="7">
    <location>
        <begin position="31"/>
        <end position="376"/>
    </location>
</feature>
<dbReference type="InterPro" id="IPR004839">
    <property type="entry name" value="Aminotransferase_I/II_large"/>
</dbReference>
<evidence type="ECO:0000256" key="2">
    <source>
        <dbReference type="ARBA" id="ARBA00007441"/>
    </source>
</evidence>
<evidence type="ECO:0000313" key="9">
    <source>
        <dbReference type="Proteomes" id="UP001500021"/>
    </source>
</evidence>
<keyword evidence="5" id="KW-0663">Pyridoxal phosphate</keyword>
<keyword evidence="4 6" id="KW-0808">Transferase</keyword>
<dbReference type="InterPro" id="IPR015424">
    <property type="entry name" value="PyrdxlP-dep_Trfase"/>
</dbReference>
<comment type="similarity">
    <text evidence="2 6">Belongs to the class-I pyridoxal-phosphate-dependent aminotransferase family.</text>
</comment>
<gene>
    <name evidence="8" type="ORF">GCM10009111_14070</name>
</gene>
<dbReference type="Gene3D" id="3.90.1150.10">
    <property type="entry name" value="Aspartate Aminotransferase, domain 1"/>
    <property type="match status" value="1"/>
</dbReference>
<dbReference type="Proteomes" id="UP001500021">
    <property type="component" value="Unassembled WGS sequence"/>
</dbReference>
<name>A0ABN1L641_9GAMM</name>
<dbReference type="InterPro" id="IPR050596">
    <property type="entry name" value="AspAT/PAT-like"/>
</dbReference>
<dbReference type="EMBL" id="BAAAFA010000004">
    <property type="protein sequence ID" value="GAA0815566.1"/>
    <property type="molecule type" value="Genomic_DNA"/>
</dbReference>
<dbReference type="CDD" id="cd00609">
    <property type="entry name" value="AAT_like"/>
    <property type="match status" value="1"/>
</dbReference>
<comment type="cofactor">
    <cofactor evidence="1 6">
        <name>pyridoxal 5'-phosphate</name>
        <dbReference type="ChEBI" id="CHEBI:597326"/>
    </cofactor>
</comment>
<dbReference type="PANTHER" id="PTHR46383">
    <property type="entry name" value="ASPARTATE AMINOTRANSFERASE"/>
    <property type="match status" value="1"/>
</dbReference>